<sequence>MTLTHQNNLLASRSLRLEISSTLLFHIAS</sequence>
<evidence type="ECO:0000313" key="2">
    <source>
        <dbReference type="Proteomes" id="UP000265520"/>
    </source>
</evidence>
<name>A0A392TLD2_9FABA</name>
<dbReference type="EMBL" id="LXQA010609713">
    <property type="protein sequence ID" value="MCI61953.1"/>
    <property type="molecule type" value="Genomic_DNA"/>
</dbReference>
<feature type="non-terminal residue" evidence="1">
    <location>
        <position position="29"/>
    </location>
</feature>
<protein>
    <submittedName>
        <fullName evidence="1">Uncharacterized protein</fullName>
    </submittedName>
</protein>
<reference evidence="1 2" key="1">
    <citation type="journal article" date="2018" name="Front. Plant Sci.">
        <title>Red Clover (Trifolium pratense) and Zigzag Clover (T. medium) - A Picture of Genomic Similarities and Differences.</title>
        <authorList>
            <person name="Dluhosova J."/>
            <person name="Istvanek J."/>
            <person name="Nedelnik J."/>
            <person name="Repkova J."/>
        </authorList>
    </citation>
    <scope>NUCLEOTIDE SEQUENCE [LARGE SCALE GENOMIC DNA]</scope>
    <source>
        <strain evidence="2">cv. 10/8</strain>
        <tissue evidence="1">Leaf</tissue>
    </source>
</reference>
<organism evidence="1 2">
    <name type="scientific">Trifolium medium</name>
    <dbReference type="NCBI Taxonomy" id="97028"/>
    <lineage>
        <taxon>Eukaryota</taxon>
        <taxon>Viridiplantae</taxon>
        <taxon>Streptophyta</taxon>
        <taxon>Embryophyta</taxon>
        <taxon>Tracheophyta</taxon>
        <taxon>Spermatophyta</taxon>
        <taxon>Magnoliopsida</taxon>
        <taxon>eudicotyledons</taxon>
        <taxon>Gunneridae</taxon>
        <taxon>Pentapetalae</taxon>
        <taxon>rosids</taxon>
        <taxon>fabids</taxon>
        <taxon>Fabales</taxon>
        <taxon>Fabaceae</taxon>
        <taxon>Papilionoideae</taxon>
        <taxon>50 kb inversion clade</taxon>
        <taxon>NPAAA clade</taxon>
        <taxon>Hologalegina</taxon>
        <taxon>IRL clade</taxon>
        <taxon>Trifolieae</taxon>
        <taxon>Trifolium</taxon>
    </lineage>
</organism>
<keyword evidence="2" id="KW-1185">Reference proteome</keyword>
<comment type="caution">
    <text evidence="1">The sequence shown here is derived from an EMBL/GenBank/DDBJ whole genome shotgun (WGS) entry which is preliminary data.</text>
</comment>
<accession>A0A392TLD2</accession>
<evidence type="ECO:0000313" key="1">
    <source>
        <dbReference type="EMBL" id="MCI61953.1"/>
    </source>
</evidence>
<dbReference type="AlphaFoldDB" id="A0A392TLD2"/>
<proteinExistence type="predicted"/>
<dbReference type="Proteomes" id="UP000265520">
    <property type="component" value="Unassembled WGS sequence"/>
</dbReference>